<dbReference type="GO" id="GO:0016020">
    <property type="term" value="C:membrane"/>
    <property type="evidence" value="ECO:0007669"/>
    <property type="project" value="UniProtKB-SubCell"/>
</dbReference>
<dbReference type="PANTHER" id="PTHR34975:SF2">
    <property type="entry name" value="SPORE GERMINATION PROTEIN A2"/>
    <property type="match status" value="1"/>
</dbReference>
<feature type="transmembrane region" description="Helical" evidence="8">
    <location>
        <begin position="336"/>
        <end position="356"/>
    </location>
</feature>
<evidence type="ECO:0000256" key="5">
    <source>
        <dbReference type="ARBA" id="ARBA00022692"/>
    </source>
</evidence>
<evidence type="ECO:0000256" key="2">
    <source>
        <dbReference type="ARBA" id="ARBA00007998"/>
    </source>
</evidence>
<feature type="transmembrane region" description="Helical" evidence="8">
    <location>
        <begin position="269"/>
        <end position="293"/>
    </location>
</feature>
<dbReference type="PANTHER" id="PTHR34975">
    <property type="entry name" value="SPORE GERMINATION PROTEIN A2"/>
    <property type="match status" value="1"/>
</dbReference>
<dbReference type="AlphaFoldDB" id="A0A089MNU5"/>
<feature type="transmembrane region" description="Helical" evidence="8">
    <location>
        <begin position="142"/>
        <end position="165"/>
    </location>
</feature>
<feature type="transmembrane region" description="Helical" evidence="8">
    <location>
        <begin position="113"/>
        <end position="130"/>
    </location>
</feature>
<gene>
    <name evidence="9" type="ORF">PBOR_15625</name>
</gene>
<organism evidence="9 10">
    <name type="scientific">Paenibacillus borealis</name>
    <dbReference type="NCBI Taxonomy" id="160799"/>
    <lineage>
        <taxon>Bacteria</taxon>
        <taxon>Bacillati</taxon>
        <taxon>Bacillota</taxon>
        <taxon>Bacilli</taxon>
        <taxon>Bacillales</taxon>
        <taxon>Paenibacillaceae</taxon>
        <taxon>Paenibacillus</taxon>
    </lineage>
</organism>
<keyword evidence="6 8" id="KW-1133">Transmembrane helix</keyword>
<name>A0A089MNU5_PAEBO</name>
<dbReference type="NCBIfam" id="TIGR00912">
    <property type="entry name" value="2A0309"/>
    <property type="match status" value="1"/>
</dbReference>
<dbReference type="Pfam" id="PF03845">
    <property type="entry name" value="Spore_permease"/>
    <property type="match status" value="1"/>
</dbReference>
<feature type="transmembrane region" description="Helical" evidence="8">
    <location>
        <begin position="190"/>
        <end position="208"/>
    </location>
</feature>
<evidence type="ECO:0000256" key="7">
    <source>
        <dbReference type="ARBA" id="ARBA00023136"/>
    </source>
</evidence>
<evidence type="ECO:0000256" key="8">
    <source>
        <dbReference type="SAM" id="Phobius"/>
    </source>
</evidence>
<reference evidence="9" key="1">
    <citation type="submission" date="2014-08" db="EMBL/GenBank/DDBJ databases">
        <title>Comparative genomics of the Paenibacillus odorifer group.</title>
        <authorList>
            <person name="den Bakker H.C."/>
            <person name="Tsai Y.-C.Y.-C."/>
            <person name="Martin N."/>
            <person name="Korlach J."/>
            <person name="Wiedmann M."/>
        </authorList>
    </citation>
    <scope>NUCLEOTIDE SEQUENCE [LARGE SCALE GENOMIC DNA]</scope>
    <source>
        <strain evidence="9">DSM 13188</strain>
    </source>
</reference>
<feature type="transmembrane region" description="Helical" evidence="8">
    <location>
        <begin position="36"/>
        <end position="57"/>
    </location>
</feature>
<feature type="transmembrane region" description="Helical" evidence="8">
    <location>
        <begin position="215"/>
        <end position="239"/>
    </location>
</feature>
<dbReference type="HOGENOM" id="CLU_047547_1_1_9"/>
<accession>A0A089MNU5</accession>
<dbReference type="Proteomes" id="UP000029518">
    <property type="component" value="Chromosome"/>
</dbReference>
<sequence>MGTIKIGPGQFFCLTVLFELGTALVVNLGMGAGRDAWISILIGCVAGLIVFTGYAYLYRKYPDMPFTAYTRKLLGKYIGTPVAVLYIILYINLAARDLRDGSTMLAMATMHNTPLFILSALMLLSGAYVLHKGVEVLSRTSVVFALVVMLIGLFGTIMLMLSGSINLHRLLPVLENGLQPVLASVMRQNYMFPFGEMVCFTMLMPYLSNVKKGPWVIAAGILFSAILLSFTMALNISVLGEDIVERSPLPLMPTISKISISDFIQRVDIFVVMVLIIGVFFKMAVFFAAALVGISELFHMPFRRMLYPCALIILFTSMLDARSFTEHLDEGGGLLYIVYPFFMLVVPAVLVILAAVRAHFSAPRPG</sequence>
<keyword evidence="3" id="KW-0813">Transport</keyword>
<evidence type="ECO:0000256" key="4">
    <source>
        <dbReference type="ARBA" id="ARBA00022544"/>
    </source>
</evidence>
<keyword evidence="4" id="KW-0309">Germination</keyword>
<dbReference type="InterPro" id="IPR004761">
    <property type="entry name" value="Spore_GerAB"/>
</dbReference>
<dbReference type="EMBL" id="CP009285">
    <property type="protein sequence ID" value="AIQ58199.1"/>
    <property type="molecule type" value="Genomic_DNA"/>
</dbReference>
<keyword evidence="10" id="KW-1185">Reference proteome</keyword>
<evidence type="ECO:0000313" key="9">
    <source>
        <dbReference type="EMBL" id="AIQ58199.1"/>
    </source>
</evidence>
<dbReference type="GO" id="GO:0009847">
    <property type="term" value="P:spore germination"/>
    <property type="evidence" value="ECO:0007669"/>
    <property type="project" value="InterPro"/>
</dbReference>
<dbReference type="RefSeq" id="WP_042212896.1">
    <property type="nucleotide sequence ID" value="NZ_CP009285.1"/>
</dbReference>
<feature type="transmembrane region" description="Helical" evidence="8">
    <location>
        <begin position="12"/>
        <end position="30"/>
    </location>
</feature>
<proteinExistence type="inferred from homology"/>
<keyword evidence="5 8" id="KW-0812">Transmembrane</keyword>
<comment type="subcellular location">
    <subcellularLocation>
        <location evidence="1">Membrane</location>
        <topology evidence="1">Multi-pass membrane protein</topology>
    </subcellularLocation>
</comment>
<evidence type="ECO:0000313" key="10">
    <source>
        <dbReference type="Proteomes" id="UP000029518"/>
    </source>
</evidence>
<evidence type="ECO:0000256" key="1">
    <source>
        <dbReference type="ARBA" id="ARBA00004141"/>
    </source>
</evidence>
<dbReference type="OrthoDB" id="1891864at2"/>
<comment type="similarity">
    <text evidence="2">Belongs to the amino acid-polyamine-organocation (APC) superfamily. Spore germination protein (SGP) (TC 2.A.3.9) family.</text>
</comment>
<feature type="transmembrane region" description="Helical" evidence="8">
    <location>
        <begin position="77"/>
        <end position="93"/>
    </location>
</feature>
<evidence type="ECO:0000256" key="6">
    <source>
        <dbReference type="ARBA" id="ARBA00022989"/>
    </source>
</evidence>
<keyword evidence="7 8" id="KW-0472">Membrane</keyword>
<evidence type="ECO:0000256" key="3">
    <source>
        <dbReference type="ARBA" id="ARBA00022448"/>
    </source>
</evidence>
<dbReference type="KEGG" id="pbd:PBOR_15625"/>
<feature type="transmembrane region" description="Helical" evidence="8">
    <location>
        <begin position="305"/>
        <end position="324"/>
    </location>
</feature>
<protein>
    <submittedName>
        <fullName evidence="9">Spore gernimation protein</fullName>
    </submittedName>
</protein>